<evidence type="ECO:0000313" key="1">
    <source>
        <dbReference type="EMBL" id="GAB92130.1"/>
    </source>
</evidence>
<organism evidence="1 2">
    <name type="scientific">Gordonia rhizosphera NBRC 16068</name>
    <dbReference type="NCBI Taxonomy" id="1108045"/>
    <lineage>
        <taxon>Bacteria</taxon>
        <taxon>Bacillati</taxon>
        <taxon>Actinomycetota</taxon>
        <taxon>Actinomycetes</taxon>
        <taxon>Mycobacteriales</taxon>
        <taxon>Gordoniaceae</taxon>
        <taxon>Gordonia</taxon>
    </lineage>
</organism>
<accession>K6VYZ3</accession>
<dbReference type="EMBL" id="BAHC01000164">
    <property type="protein sequence ID" value="GAB92130.1"/>
    <property type="molecule type" value="Genomic_DNA"/>
</dbReference>
<gene>
    <name evidence="1" type="ORF">GORHZ_164_00230</name>
</gene>
<evidence type="ECO:0000313" key="2">
    <source>
        <dbReference type="Proteomes" id="UP000008363"/>
    </source>
</evidence>
<dbReference type="Proteomes" id="UP000008363">
    <property type="component" value="Unassembled WGS sequence"/>
</dbReference>
<dbReference type="AlphaFoldDB" id="K6VYZ3"/>
<proteinExistence type="predicted"/>
<name>K6VYZ3_9ACTN</name>
<dbReference type="STRING" id="1108045.GORHZ_164_00230"/>
<sequence>MSHFGLNRTLRTSKFAAMPKTTIAGTTVRRAMIAVGALAMVAFTAPVAHATSGTTTCRPTLPTAERQHIADLSAPLANRTLTEARDNVHEIASIWAGQGDPRGAFADVYAPILDVTLRSIAQHAYQETPWAERLAVNFVNRYLEAVNAHVTGGEVPRAWQQHFQFATDCRHSGGRVATSGMNSHLILDLPAAIVAVHTDADQWADFNHYGEILGSATPDIIASIKEDYGTDLTELFTASIVGDAIGEQRATGLFFQSVRAAAWVSGRGLSNPVTKTATYGSMWAEWATAEAALDTSDAVGLF</sequence>
<dbReference type="Pfam" id="PF19458">
    <property type="entry name" value="DUF5995"/>
    <property type="match status" value="1"/>
</dbReference>
<keyword evidence="2" id="KW-1185">Reference proteome</keyword>
<dbReference type="eggNOG" id="ENOG5031DU4">
    <property type="taxonomic scope" value="Bacteria"/>
</dbReference>
<protein>
    <submittedName>
        <fullName evidence="1">Uncharacterized protein</fullName>
    </submittedName>
</protein>
<comment type="caution">
    <text evidence="1">The sequence shown here is derived from an EMBL/GenBank/DDBJ whole genome shotgun (WGS) entry which is preliminary data.</text>
</comment>
<dbReference type="InterPro" id="IPR046037">
    <property type="entry name" value="DUF5995"/>
</dbReference>
<reference evidence="1 2" key="1">
    <citation type="submission" date="2012-08" db="EMBL/GenBank/DDBJ databases">
        <title>Whole genome shotgun sequence of Gordonia rhizosphera NBRC 16068.</title>
        <authorList>
            <person name="Takarada H."/>
            <person name="Isaki S."/>
            <person name="Hosoyama A."/>
            <person name="Tsuchikane K."/>
            <person name="Katsumata H."/>
            <person name="Baba S."/>
            <person name="Ohji S."/>
            <person name="Yamazaki S."/>
            <person name="Fujita N."/>
        </authorList>
    </citation>
    <scope>NUCLEOTIDE SEQUENCE [LARGE SCALE GENOMIC DNA]</scope>
    <source>
        <strain evidence="1 2">NBRC 16068</strain>
    </source>
</reference>